<accession>D8RAI1</accession>
<reference evidence="2 3" key="1">
    <citation type="journal article" date="2011" name="Science">
        <title>The Selaginella genome identifies genetic changes associated with the evolution of vascular plants.</title>
        <authorList>
            <person name="Banks J.A."/>
            <person name="Nishiyama T."/>
            <person name="Hasebe M."/>
            <person name="Bowman J.L."/>
            <person name="Gribskov M."/>
            <person name="dePamphilis C."/>
            <person name="Albert V.A."/>
            <person name="Aono N."/>
            <person name="Aoyama T."/>
            <person name="Ambrose B.A."/>
            <person name="Ashton N.W."/>
            <person name="Axtell M.J."/>
            <person name="Barker E."/>
            <person name="Barker M.S."/>
            <person name="Bennetzen J.L."/>
            <person name="Bonawitz N.D."/>
            <person name="Chapple C."/>
            <person name="Cheng C."/>
            <person name="Correa L.G."/>
            <person name="Dacre M."/>
            <person name="DeBarry J."/>
            <person name="Dreyer I."/>
            <person name="Elias M."/>
            <person name="Engstrom E.M."/>
            <person name="Estelle M."/>
            <person name="Feng L."/>
            <person name="Finet C."/>
            <person name="Floyd S.K."/>
            <person name="Frommer W.B."/>
            <person name="Fujita T."/>
            <person name="Gramzow L."/>
            <person name="Gutensohn M."/>
            <person name="Harholt J."/>
            <person name="Hattori M."/>
            <person name="Heyl A."/>
            <person name="Hirai T."/>
            <person name="Hiwatashi Y."/>
            <person name="Ishikawa M."/>
            <person name="Iwata M."/>
            <person name="Karol K.G."/>
            <person name="Koehler B."/>
            <person name="Kolukisaoglu U."/>
            <person name="Kubo M."/>
            <person name="Kurata T."/>
            <person name="Lalonde S."/>
            <person name="Li K."/>
            <person name="Li Y."/>
            <person name="Litt A."/>
            <person name="Lyons E."/>
            <person name="Manning G."/>
            <person name="Maruyama T."/>
            <person name="Michael T.P."/>
            <person name="Mikami K."/>
            <person name="Miyazaki S."/>
            <person name="Morinaga S."/>
            <person name="Murata T."/>
            <person name="Mueller-Roeber B."/>
            <person name="Nelson D.R."/>
            <person name="Obara M."/>
            <person name="Oguri Y."/>
            <person name="Olmstead R.G."/>
            <person name="Onodera N."/>
            <person name="Petersen B.L."/>
            <person name="Pils B."/>
            <person name="Prigge M."/>
            <person name="Rensing S.A."/>
            <person name="Riano-Pachon D.M."/>
            <person name="Roberts A.W."/>
            <person name="Sato Y."/>
            <person name="Scheller H.V."/>
            <person name="Schulz B."/>
            <person name="Schulz C."/>
            <person name="Shakirov E.V."/>
            <person name="Shibagaki N."/>
            <person name="Shinohara N."/>
            <person name="Shippen D.E."/>
            <person name="Soerensen I."/>
            <person name="Sotooka R."/>
            <person name="Sugimoto N."/>
            <person name="Sugita M."/>
            <person name="Sumikawa N."/>
            <person name="Tanurdzic M."/>
            <person name="Theissen G."/>
            <person name="Ulvskov P."/>
            <person name="Wakazuki S."/>
            <person name="Weng J.K."/>
            <person name="Willats W.W."/>
            <person name="Wipf D."/>
            <person name="Wolf P.G."/>
            <person name="Yang L."/>
            <person name="Zimmer A.D."/>
            <person name="Zhu Q."/>
            <person name="Mitros T."/>
            <person name="Hellsten U."/>
            <person name="Loque D."/>
            <person name="Otillar R."/>
            <person name="Salamov A."/>
            <person name="Schmutz J."/>
            <person name="Shapiro H."/>
            <person name="Lindquist E."/>
            <person name="Lucas S."/>
            <person name="Rokhsar D."/>
            <person name="Grigoriev I.V."/>
        </authorList>
    </citation>
    <scope>NUCLEOTIDE SEQUENCE [LARGE SCALE GENOMIC DNA]</scope>
</reference>
<dbReference type="EMBL" id="GL377575">
    <property type="protein sequence ID" value="EFJ30325.1"/>
    <property type="molecule type" value="Genomic_DNA"/>
</dbReference>
<dbReference type="Proteomes" id="UP000001514">
    <property type="component" value="Unassembled WGS sequence"/>
</dbReference>
<dbReference type="InParanoid" id="D8RAI1"/>
<evidence type="ECO:0000256" key="1">
    <source>
        <dbReference type="SAM" id="MobiDB-lite"/>
    </source>
</evidence>
<gene>
    <name evidence="2" type="ORF">SELMODRAFT_409145</name>
</gene>
<evidence type="ECO:0000313" key="3">
    <source>
        <dbReference type="Proteomes" id="UP000001514"/>
    </source>
</evidence>
<organism evidence="3">
    <name type="scientific">Selaginella moellendorffii</name>
    <name type="common">Spikemoss</name>
    <dbReference type="NCBI Taxonomy" id="88036"/>
    <lineage>
        <taxon>Eukaryota</taxon>
        <taxon>Viridiplantae</taxon>
        <taxon>Streptophyta</taxon>
        <taxon>Embryophyta</taxon>
        <taxon>Tracheophyta</taxon>
        <taxon>Lycopodiopsida</taxon>
        <taxon>Selaginellales</taxon>
        <taxon>Selaginellaceae</taxon>
        <taxon>Selaginella</taxon>
    </lineage>
</organism>
<dbReference type="KEGG" id="smo:SELMODRAFT_409145"/>
<feature type="region of interest" description="Disordered" evidence="1">
    <location>
        <begin position="63"/>
        <end position="93"/>
    </location>
</feature>
<dbReference type="HOGENOM" id="CLU_1858706_0_0_1"/>
<dbReference type="AlphaFoldDB" id="D8RAI1"/>
<proteinExistence type="predicted"/>
<sequence>MPCSALEKKDFSAKGENFPSYLFAIERVESLLSTPLLLLSLDLVQLLWSEGIRIDAWKRELKGRPVAADSRRSSFKSSTSSSNIDGLSFSDRESKSELSSYFDVEGITLVILAPDGKTLTATGRRLVDLTKQRRFEPS</sequence>
<evidence type="ECO:0000313" key="2">
    <source>
        <dbReference type="EMBL" id="EFJ30325.1"/>
    </source>
</evidence>
<protein>
    <submittedName>
        <fullName evidence="2">Uncharacterized protein</fullName>
    </submittedName>
</protein>
<keyword evidence="3" id="KW-1185">Reference proteome</keyword>
<dbReference type="Gramene" id="EFJ30325">
    <property type="protein sequence ID" value="EFJ30325"/>
    <property type="gene ID" value="SELMODRAFT_409145"/>
</dbReference>
<name>D8RAI1_SELML</name>